<dbReference type="Pfam" id="PF23066">
    <property type="entry name" value="PH_21"/>
    <property type="match status" value="1"/>
</dbReference>
<dbReference type="InterPro" id="IPR056429">
    <property type="entry name" value="PH_CMIP"/>
</dbReference>
<feature type="compositionally biased region" description="Low complexity" evidence="1">
    <location>
        <begin position="130"/>
        <end position="147"/>
    </location>
</feature>
<feature type="region of interest" description="Disordered" evidence="1">
    <location>
        <begin position="265"/>
        <end position="292"/>
    </location>
</feature>
<name>A0A7R9F0G7_9NEOP</name>
<feature type="domain" description="C-Maf-inducing protein PH" evidence="2">
    <location>
        <begin position="215"/>
        <end position="267"/>
    </location>
</feature>
<feature type="region of interest" description="Disordered" evidence="1">
    <location>
        <begin position="14"/>
        <end position="41"/>
    </location>
</feature>
<feature type="compositionally biased region" description="Low complexity" evidence="1">
    <location>
        <begin position="88"/>
        <end position="104"/>
    </location>
</feature>
<sequence>MFCFSKPFGRKNRGGEEIVCSNPAMGPTGEIGKEPPVENGQHEVPTAVVPTTQEVLPPPQRAGRWKKRVSSAVTSKCAAGKTSDIICSANSSSSNSSANNSRSNSCHREPTTLVVHVNQHRTEDHRRWQPPLSNGSVASSSSANVSPAPSPDWITTPQSSSLPSSAVTSRQNSVESGSSSASPGGSIPMSPVQQSALLAPLTHSVSSFTPGPGPRFKLLREGDIQVCYLNHTRTVISKILSSKFLRRWETHHLYLNDSCILSKTSKGDGEQENHLKETTSSRDSNPDPSVTV</sequence>
<dbReference type="EMBL" id="OD566616">
    <property type="protein sequence ID" value="CAD7444374.1"/>
    <property type="molecule type" value="Genomic_DNA"/>
</dbReference>
<feature type="compositionally biased region" description="Low complexity" evidence="1">
    <location>
        <begin position="173"/>
        <end position="191"/>
    </location>
</feature>
<feature type="compositionally biased region" description="Polar residues" evidence="1">
    <location>
        <begin position="281"/>
        <end position="292"/>
    </location>
</feature>
<protein>
    <recommendedName>
        <fullName evidence="2">C-Maf-inducing protein PH domain-containing protein</fullName>
    </recommendedName>
</protein>
<dbReference type="AlphaFoldDB" id="A0A7R9F0G7"/>
<proteinExistence type="predicted"/>
<evidence type="ECO:0000256" key="1">
    <source>
        <dbReference type="SAM" id="MobiDB-lite"/>
    </source>
</evidence>
<evidence type="ECO:0000259" key="2">
    <source>
        <dbReference type="Pfam" id="PF23066"/>
    </source>
</evidence>
<gene>
    <name evidence="3" type="ORF">TBIB3V08_LOCUS6754</name>
</gene>
<accession>A0A7R9F0G7</accession>
<feature type="compositionally biased region" description="Basic and acidic residues" evidence="1">
    <location>
        <begin position="265"/>
        <end position="280"/>
    </location>
</feature>
<organism evidence="3">
    <name type="scientific">Timema bartmani</name>
    <dbReference type="NCBI Taxonomy" id="61472"/>
    <lineage>
        <taxon>Eukaryota</taxon>
        <taxon>Metazoa</taxon>
        <taxon>Ecdysozoa</taxon>
        <taxon>Arthropoda</taxon>
        <taxon>Hexapoda</taxon>
        <taxon>Insecta</taxon>
        <taxon>Pterygota</taxon>
        <taxon>Neoptera</taxon>
        <taxon>Polyneoptera</taxon>
        <taxon>Phasmatodea</taxon>
        <taxon>Timematodea</taxon>
        <taxon>Timematoidea</taxon>
        <taxon>Timematidae</taxon>
        <taxon>Timema</taxon>
    </lineage>
</organism>
<reference evidence="3" key="1">
    <citation type="submission" date="2020-11" db="EMBL/GenBank/DDBJ databases">
        <authorList>
            <person name="Tran Van P."/>
        </authorList>
    </citation>
    <scope>NUCLEOTIDE SEQUENCE</scope>
</reference>
<feature type="region of interest" description="Disordered" evidence="1">
    <location>
        <begin position="86"/>
        <end position="191"/>
    </location>
</feature>
<evidence type="ECO:0000313" key="3">
    <source>
        <dbReference type="EMBL" id="CAD7444374.1"/>
    </source>
</evidence>
<feature type="compositionally biased region" description="Polar residues" evidence="1">
    <location>
        <begin position="153"/>
        <end position="172"/>
    </location>
</feature>